<dbReference type="InterPro" id="IPR019387">
    <property type="entry name" value="SAYSvFN_dom"/>
</dbReference>
<sequence>MSDITTSDSGTGDENTVRITLRMIGPSLPSSLDLHSPIKVRDLRNLIAGNGRMSVENVTLVFQGSVLHDSTYSEDVSVHLHNGDTLIVAVKPKPPAKHIQNGFDDDEEEPKFQAPKFNSRWKRRLFIVLHDKLKIPDMLLIAIFSLSLKAWAVFIMWFILAPIAHKWDVGPLYILGTGFAIIFLNLGKREQGDMSAYSIFNEDFRELPGTFNAERVDRDIRADCVNYEVVQFNISHKLTGFIEIMNKLGELKLPSFYNYPPYFTLQPVRETKEKQIQLWKELIINYCRTHKIFVVGLEEDFPLFSNPAIERSLNYDARVAFVSAIVSDGRAEWMDKGHRRCLILWHRIQEWADIILRFVKDNGLEDSVMTVEEMRSGIESRGTVGHLWLQSPKTA</sequence>
<comment type="similarity">
    <text evidence="1">Belongs to the VPS25 family.</text>
</comment>
<dbReference type="PANTHER" id="PTHR13149:SF0">
    <property type="entry name" value="VACUOLAR PROTEIN-SORTING-ASSOCIATED PROTEIN 25"/>
    <property type="match status" value="1"/>
</dbReference>
<evidence type="ECO:0000256" key="1">
    <source>
        <dbReference type="ARBA" id="ARBA00009674"/>
    </source>
</evidence>
<dbReference type="Gene3D" id="1.10.10.570">
    <property type="entry name" value="Winged helix' DNA-binding domain. Chain C. Domain 1"/>
    <property type="match status" value="1"/>
</dbReference>
<protein>
    <recommendedName>
        <fullName evidence="5">Ubiquitin-like domain-containing protein</fullName>
    </recommendedName>
</protein>
<gene>
    <name evidence="6" type="ORF">QVD17_18374</name>
</gene>
<dbReference type="InterPro" id="IPR014041">
    <property type="entry name" value="ESCRT-II_cplx_Vps25-sub_N"/>
</dbReference>
<dbReference type="GO" id="GO:0000814">
    <property type="term" value="C:ESCRT II complex"/>
    <property type="evidence" value="ECO:0007669"/>
    <property type="project" value="InterPro"/>
</dbReference>
<evidence type="ECO:0000313" key="7">
    <source>
        <dbReference type="Proteomes" id="UP001229421"/>
    </source>
</evidence>
<dbReference type="InterPro" id="IPR036388">
    <property type="entry name" value="WH-like_DNA-bd_sf"/>
</dbReference>
<reference evidence="6" key="1">
    <citation type="journal article" date="2023" name="bioRxiv">
        <title>Improved chromosome-level genome assembly for marigold (Tagetes erecta).</title>
        <authorList>
            <person name="Jiang F."/>
            <person name="Yuan L."/>
            <person name="Wang S."/>
            <person name="Wang H."/>
            <person name="Xu D."/>
            <person name="Wang A."/>
            <person name="Fan W."/>
        </authorList>
    </citation>
    <scope>NUCLEOTIDE SEQUENCE</scope>
    <source>
        <strain evidence="6">WSJ</strain>
        <tissue evidence="6">Leaf</tissue>
    </source>
</reference>
<evidence type="ECO:0000256" key="2">
    <source>
        <dbReference type="ARBA" id="ARBA00022448"/>
    </source>
</evidence>
<accession>A0AAD8KHM9</accession>
<feature type="transmembrane region" description="Helical" evidence="4">
    <location>
        <begin position="170"/>
        <end position="187"/>
    </location>
</feature>
<dbReference type="AlphaFoldDB" id="A0AAD8KHM9"/>
<dbReference type="InterPro" id="IPR029071">
    <property type="entry name" value="Ubiquitin-like_domsf"/>
</dbReference>
<name>A0AAD8KHM9_TARER</name>
<proteinExistence type="inferred from homology"/>
<dbReference type="InterPro" id="IPR008570">
    <property type="entry name" value="ESCRT-II_cplx_Vps25-sub"/>
</dbReference>
<dbReference type="Gene3D" id="1.10.10.10">
    <property type="entry name" value="Winged helix-like DNA-binding domain superfamily/Winged helix DNA-binding domain"/>
    <property type="match status" value="1"/>
</dbReference>
<dbReference type="PANTHER" id="PTHR13149">
    <property type="entry name" value="VACUOLAR PROTEIN SORTING-ASSOCIATED PROTEIN VPS25"/>
    <property type="match status" value="1"/>
</dbReference>
<dbReference type="SUPFAM" id="SSF46785">
    <property type="entry name" value="Winged helix' DNA-binding domain"/>
    <property type="match status" value="2"/>
</dbReference>
<comment type="caution">
    <text evidence="6">The sequence shown here is derived from an EMBL/GenBank/DDBJ whole genome shotgun (WGS) entry which is preliminary data.</text>
</comment>
<dbReference type="Pfam" id="PF10260">
    <property type="entry name" value="SAYSvFN"/>
    <property type="match status" value="1"/>
</dbReference>
<dbReference type="PROSITE" id="PS50053">
    <property type="entry name" value="UBIQUITIN_2"/>
    <property type="match status" value="1"/>
</dbReference>
<dbReference type="Pfam" id="PF05871">
    <property type="entry name" value="ESCRT-II"/>
    <property type="match status" value="1"/>
</dbReference>
<dbReference type="GO" id="GO:0005198">
    <property type="term" value="F:structural molecule activity"/>
    <property type="evidence" value="ECO:0007669"/>
    <property type="project" value="TreeGrafter"/>
</dbReference>
<evidence type="ECO:0000259" key="5">
    <source>
        <dbReference type="PROSITE" id="PS50053"/>
    </source>
</evidence>
<keyword evidence="4" id="KW-1133">Transmembrane helix</keyword>
<keyword evidence="4" id="KW-0812">Transmembrane</keyword>
<evidence type="ECO:0000313" key="6">
    <source>
        <dbReference type="EMBL" id="KAK1423080.1"/>
    </source>
</evidence>
<evidence type="ECO:0000256" key="3">
    <source>
        <dbReference type="ARBA" id="ARBA00022927"/>
    </source>
</evidence>
<keyword evidence="7" id="KW-1185">Reference proteome</keyword>
<keyword evidence="4" id="KW-0472">Membrane</keyword>
<dbReference type="FunFam" id="1.10.10.570:FF:000002">
    <property type="entry name" value="Vacuolar protein sorting-associated protein 25"/>
    <property type="match status" value="1"/>
</dbReference>
<feature type="transmembrane region" description="Helical" evidence="4">
    <location>
        <begin position="139"/>
        <end position="164"/>
    </location>
</feature>
<dbReference type="Proteomes" id="UP001229421">
    <property type="component" value="Unassembled WGS sequence"/>
</dbReference>
<evidence type="ECO:0000256" key="4">
    <source>
        <dbReference type="SAM" id="Phobius"/>
    </source>
</evidence>
<dbReference type="EMBL" id="JAUHHV010000005">
    <property type="protein sequence ID" value="KAK1423080.1"/>
    <property type="molecule type" value="Genomic_DNA"/>
</dbReference>
<dbReference type="SUPFAM" id="SSF54236">
    <property type="entry name" value="Ubiquitin-like"/>
    <property type="match status" value="1"/>
</dbReference>
<dbReference type="InterPro" id="IPR036390">
    <property type="entry name" value="WH_DNA-bd_sf"/>
</dbReference>
<keyword evidence="3" id="KW-0653">Protein transport</keyword>
<dbReference type="InterPro" id="IPR000626">
    <property type="entry name" value="Ubiquitin-like_dom"/>
</dbReference>
<organism evidence="6 7">
    <name type="scientific">Tagetes erecta</name>
    <name type="common">African marigold</name>
    <dbReference type="NCBI Taxonomy" id="13708"/>
    <lineage>
        <taxon>Eukaryota</taxon>
        <taxon>Viridiplantae</taxon>
        <taxon>Streptophyta</taxon>
        <taxon>Embryophyta</taxon>
        <taxon>Tracheophyta</taxon>
        <taxon>Spermatophyta</taxon>
        <taxon>Magnoliopsida</taxon>
        <taxon>eudicotyledons</taxon>
        <taxon>Gunneridae</taxon>
        <taxon>Pentapetalae</taxon>
        <taxon>asterids</taxon>
        <taxon>campanulids</taxon>
        <taxon>Asterales</taxon>
        <taxon>Asteraceae</taxon>
        <taxon>Asteroideae</taxon>
        <taxon>Heliantheae alliance</taxon>
        <taxon>Tageteae</taxon>
        <taxon>Tagetes</taxon>
    </lineage>
</organism>
<dbReference type="GO" id="GO:0043328">
    <property type="term" value="P:protein transport to vacuole involved in ubiquitin-dependent protein catabolic process via the multivesicular body sorting pathway"/>
    <property type="evidence" value="ECO:0007669"/>
    <property type="project" value="TreeGrafter"/>
</dbReference>
<feature type="domain" description="Ubiquitin-like" evidence="5">
    <location>
        <begin position="17"/>
        <end position="95"/>
    </location>
</feature>
<keyword evidence="2" id="KW-0813">Transport</keyword>
<dbReference type="GO" id="GO:0042803">
    <property type="term" value="F:protein homodimerization activity"/>
    <property type="evidence" value="ECO:0007669"/>
    <property type="project" value="TreeGrafter"/>
</dbReference>